<evidence type="ECO:0000256" key="4">
    <source>
        <dbReference type="ARBA" id="ARBA00022553"/>
    </source>
</evidence>
<dbReference type="KEGG" id="mbur:EQU24_06545"/>
<dbReference type="InterPro" id="IPR011712">
    <property type="entry name" value="Sig_transdc_His_kin_sub3_dim/P"/>
</dbReference>
<comment type="subcellular location">
    <subcellularLocation>
        <location evidence="2">Membrane</location>
    </subcellularLocation>
</comment>
<dbReference type="Gene3D" id="1.20.5.1930">
    <property type="match status" value="1"/>
</dbReference>
<dbReference type="Gene3D" id="3.30.565.10">
    <property type="entry name" value="Histidine kinase-like ATPase, C-terminal domain"/>
    <property type="match status" value="1"/>
</dbReference>
<dbReference type="GO" id="GO:0046983">
    <property type="term" value="F:protein dimerization activity"/>
    <property type="evidence" value="ECO:0007669"/>
    <property type="project" value="InterPro"/>
</dbReference>
<dbReference type="EMBL" id="CP035467">
    <property type="protein sequence ID" value="QCW81947.1"/>
    <property type="molecule type" value="Genomic_DNA"/>
</dbReference>
<dbReference type="InterPro" id="IPR005467">
    <property type="entry name" value="His_kinase_dom"/>
</dbReference>
<dbReference type="PANTHER" id="PTHR24421:SF58">
    <property type="entry name" value="SIGNAL TRANSDUCTION HISTIDINE-PROTEIN KINASE_PHOSPHATASE UHPB"/>
    <property type="match status" value="1"/>
</dbReference>
<evidence type="ECO:0000313" key="12">
    <source>
        <dbReference type="Proteomes" id="UP000305881"/>
    </source>
</evidence>
<dbReference type="InterPro" id="IPR003594">
    <property type="entry name" value="HATPase_dom"/>
</dbReference>
<sequence length="439" mass="49712">MSLRFQLNVRILFLFVCILLLGGSIAIWRAREAVNEEVGSSLNLALQLVKFGFSKPASATMKESDWIYWLSALRETRHLDIRVQQPTGETIQVTRSLQSKNQPDMPPAWFVNLVTADYSETHYPIVMADGKALMLIIQPNPMDETVEVWHETVAFFITLCLLIVLIFLAVHQTLHKTLRFIDTIVDGLKRIETGQYREMLPGFSIQEYDNIAGAINHMAGVLDTTREENRALTKHSLQIQEEERRRLSQELHDELGQSLTAIKVMAVTAAHEKADTRQITESISHICDHLMAIVRSMMHQLHPLILTELGLKATLEDMVNHWSERNPRLNLTIECPDELDLLDQNVAIQIFRVIQECLTNTIRHAEAKHVKIVLEILGEDRDCLHLEVVDDGRGCDINRISSGFGLRGIQERIKSLDGELSVRSQPGQGMAVSATIPIL</sequence>
<gene>
    <name evidence="11" type="ORF">EQU24_06545</name>
</gene>
<dbReference type="OrthoDB" id="9797605at2"/>
<keyword evidence="8" id="KW-1133">Transmembrane helix</keyword>
<dbReference type="Pfam" id="PF02518">
    <property type="entry name" value="HATPase_c"/>
    <property type="match status" value="1"/>
</dbReference>
<evidence type="ECO:0000256" key="5">
    <source>
        <dbReference type="ARBA" id="ARBA00022679"/>
    </source>
</evidence>
<reference evidence="12" key="1">
    <citation type="journal article" date="2019" name="J. Bacteriol.">
        <title>A Mutagenic Screen Identifies a TonB-Dependent Receptor Required for the Lanthanide Metal Switch in the Type I Methanotroph 'Methylotuvimicrobium buryatense' 5GB1C.</title>
        <authorList>
            <person name="Groom J.D."/>
            <person name="Ford S.M."/>
            <person name="Pesesky M.W."/>
            <person name="Lidstrom M.E."/>
        </authorList>
    </citation>
    <scope>NUCLEOTIDE SEQUENCE [LARGE SCALE GENOMIC DNA]</scope>
    <source>
        <strain evidence="12">5GB1C</strain>
    </source>
</reference>
<keyword evidence="4" id="KW-0597">Phosphoprotein</keyword>
<dbReference type="AlphaFoldDB" id="A0A4P9ULF9"/>
<keyword evidence="8" id="KW-0812">Transmembrane</keyword>
<protein>
    <recommendedName>
        <fullName evidence="3">histidine kinase</fullName>
        <ecNumber evidence="3">2.7.13.3</ecNumber>
    </recommendedName>
</protein>
<evidence type="ECO:0000256" key="8">
    <source>
        <dbReference type="SAM" id="Phobius"/>
    </source>
</evidence>
<feature type="domain" description="HAMP" evidence="10">
    <location>
        <begin position="175"/>
        <end position="227"/>
    </location>
</feature>
<evidence type="ECO:0000313" key="11">
    <source>
        <dbReference type="EMBL" id="QCW81947.1"/>
    </source>
</evidence>
<dbReference type="PROSITE" id="PS50885">
    <property type="entry name" value="HAMP"/>
    <property type="match status" value="1"/>
</dbReference>
<dbReference type="InterPro" id="IPR036890">
    <property type="entry name" value="HATPase_C_sf"/>
</dbReference>
<dbReference type="GO" id="GO:0016020">
    <property type="term" value="C:membrane"/>
    <property type="evidence" value="ECO:0007669"/>
    <property type="project" value="UniProtKB-SubCell"/>
</dbReference>
<dbReference type="PANTHER" id="PTHR24421">
    <property type="entry name" value="NITRATE/NITRITE SENSOR PROTEIN NARX-RELATED"/>
    <property type="match status" value="1"/>
</dbReference>
<keyword evidence="12" id="KW-1185">Reference proteome</keyword>
<evidence type="ECO:0000256" key="3">
    <source>
        <dbReference type="ARBA" id="ARBA00012438"/>
    </source>
</evidence>
<feature type="domain" description="Histidine kinase" evidence="9">
    <location>
        <begin position="246"/>
        <end position="439"/>
    </location>
</feature>
<dbReference type="Pfam" id="PF16448">
    <property type="entry name" value="LapD_MoxY_N"/>
    <property type="match status" value="1"/>
</dbReference>
<keyword evidence="7" id="KW-0902">Two-component regulatory system</keyword>
<dbReference type="PROSITE" id="PS50109">
    <property type="entry name" value="HIS_KIN"/>
    <property type="match status" value="1"/>
</dbReference>
<keyword evidence="8" id="KW-0472">Membrane</keyword>
<evidence type="ECO:0000256" key="7">
    <source>
        <dbReference type="ARBA" id="ARBA00023012"/>
    </source>
</evidence>
<comment type="catalytic activity">
    <reaction evidence="1">
        <text>ATP + protein L-histidine = ADP + protein N-phospho-L-histidine.</text>
        <dbReference type="EC" id="2.7.13.3"/>
    </reaction>
</comment>
<feature type="transmembrane region" description="Helical" evidence="8">
    <location>
        <begin position="148"/>
        <end position="170"/>
    </location>
</feature>
<dbReference type="Proteomes" id="UP000305881">
    <property type="component" value="Chromosome"/>
</dbReference>
<dbReference type="RefSeq" id="WP_017840258.1">
    <property type="nucleotide sequence ID" value="NZ_CP035467.1"/>
</dbReference>
<evidence type="ECO:0000256" key="1">
    <source>
        <dbReference type="ARBA" id="ARBA00000085"/>
    </source>
</evidence>
<evidence type="ECO:0000256" key="6">
    <source>
        <dbReference type="ARBA" id="ARBA00022777"/>
    </source>
</evidence>
<name>A0A4P9ULF9_METBY</name>
<organism evidence="11 12">
    <name type="scientific">Methylotuvimicrobium buryatense</name>
    <name type="common">Methylomicrobium buryatense</name>
    <dbReference type="NCBI Taxonomy" id="95641"/>
    <lineage>
        <taxon>Bacteria</taxon>
        <taxon>Pseudomonadati</taxon>
        <taxon>Pseudomonadota</taxon>
        <taxon>Gammaproteobacteria</taxon>
        <taxon>Methylococcales</taxon>
        <taxon>Methylococcaceae</taxon>
        <taxon>Methylotuvimicrobium</taxon>
    </lineage>
</organism>
<evidence type="ECO:0000259" key="9">
    <source>
        <dbReference type="PROSITE" id="PS50109"/>
    </source>
</evidence>
<dbReference type="EC" id="2.7.13.3" evidence="3"/>
<dbReference type="InterPro" id="IPR003660">
    <property type="entry name" value="HAMP_dom"/>
</dbReference>
<evidence type="ECO:0000259" key="10">
    <source>
        <dbReference type="PROSITE" id="PS50885"/>
    </source>
</evidence>
<dbReference type="GO" id="GO:0000155">
    <property type="term" value="F:phosphorelay sensor kinase activity"/>
    <property type="evidence" value="ECO:0007669"/>
    <property type="project" value="InterPro"/>
</dbReference>
<accession>A0A4P9ULF9</accession>
<keyword evidence="5" id="KW-0808">Transferase</keyword>
<dbReference type="Pfam" id="PF07730">
    <property type="entry name" value="HisKA_3"/>
    <property type="match status" value="1"/>
</dbReference>
<dbReference type="InterPro" id="IPR050482">
    <property type="entry name" value="Sensor_HK_TwoCompSys"/>
</dbReference>
<dbReference type="SUPFAM" id="SSF55874">
    <property type="entry name" value="ATPase domain of HSP90 chaperone/DNA topoisomerase II/histidine kinase"/>
    <property type="match status" value="1"/>
</dbReference>
<dbReference type="SMART" id="SM00387">
    <property type="entry name" value="HATPase_c"/>
    <property type="match status" value="1"/>
</dbReference>
<evidence type="ECO:0000256" key="2">
    <source>
        <dbReference type="ARBA" id="ARBA00004370"/>
    </source>
</evidence>
<dbReference type="STRING" id="675511.GCA_000341735_01705"/>
<keyword evidence="6 11" id="KW-0418">Kinase</keyword>
<proteinExistence type="predicted"/>
<dbReference type="CDD" id="cd16917">
    <property type="entry name" value="HATPase_UhpB-NarQ-NarX-like"/>
    <property type="match status" value="1"/>
</dbReference>
<dbReference type="InterPro" id="IPR032244">
    <property type="entry name" value="LapD_MoxY_N"/>
</dbReference>